<evidence type="ECO:0000256" key="2">
    <source>
        <dbReference type="SAM" id="Coils"/>
    </source>
</evidence>
<dbReference type="AlphaFoldDB" id="A0A4Q0P4B6"/>
<keyword evidence="1" id="KW-0677">Repeat</keyword>
<gene>
    <name evidence="4" type="ORF">DSM02_2255</name>
</gene>
<dbReference type="Gene3D" id="2.160.20.80">
    <property type="entry name" value="E3 ubiquitin-protein ligase SopA"/>
    <property type="match status" value="1"/>
</dbReference>
<feature type="coiled-coil region" evidence="2">
    <location>
        <begin position="6"/>
        <end position="33"/>
    </location>
</feature>
<keyword evidence="2" id="KW-0175">Coiled coil</keyword>
<dbReference type="RefSeq" id="WP_128765685.1">
    <property type="nucleotide sequence ID" value="NZ_JBHUOO010000025.1"/>
</dbReference>
<keyword evidence="3" id="KW-1133">Transmembrane helix</keyword>
<dbReference type="EMBL" id="QOVK01000008">
    <property type="protein sequence ID" value="RXG21400.1"/>
    <property type="molecule type" value="Genomic_DNA"/>
</dbReference>
<dbReference type="Pfam" id="PF00805">
    <property type="entry name" value="Pentapeptide"/>
    <property type="match status" value="2"/>
</dbReference>
<evidence type="ECO:0000313" key="5">
    <source>
        <dbReference type="Proteomes" id="UP000289859"/>
    </source>
</evidence>
<evidence type="ECO:0000256" key="1">
    <source>
        <dbReference type="ARBA" id="ARBA00022737"/>
    </source>
</evidence>
<organism evidence="4 5">
    <name type="scientific">Leeuwenhoekiella polynyae</name>
    <dbReference type="NCBI Taxonomy" id="1550906"/>
    <lineage>
        <taxon>Bacteria</taxon>
        <taxon>Pseudomonadati</taxon>
        <taxon>Bacteroidota</taxon>
        <taxon>Flavobacteriia</taxon>
        <taxon>Flavobacteriales</taxon>
        <taxon>Flavobacteriaceae</taxon>
        <taxon>Leeuwenhoekiella</taxon>
    </lineage>
</organism>
<name>A0A4Q0P4B6_9FLAO</name>
<accession>A0A4Q0P4B6</accession>
<comment type="caution">
    <text evidence="4">The sequence shown here is derived from an EMBL/GenBank/DDBJ whole genome shotgun (WGS) entry which is preliminary data.</text>
</comment>
<keyword evidence="3" id="KW-0472">Membrane</keyword>
<dbReference type="PANTHER" id="PTHR47485">
    <property type="entry name" value="THYLAKOID LUMENAL 17.4 KDA PROTEIN, CHLOROPLASTIC"/>
    <property type="match status" value="1"/>
</dbReference>
<proteinExistence type="predicted"/>
<feature type="transmembrane region" description="Helical" evidence="3">
    <location>
        <begin position="86"/>
        <end position="109"/>
    </location>
</feature>
<evidence type="ECO:0000313" key="4">
    <source>
        <dbReference type="EMBL" id="RXG21400.1"/>
    </source>
</evidence>
<keyword evidence="5" id="KW-1185">Reference proteome</keyword>
<keyword evidence="3" id="KW-0812">Transmembrane</keyword>
<dbReference type="SUPFAM" id="SSF141571">
    <property type="entry name" value="Pentapeptide repeat-like"/>
    <property type="match status" value="1"/>
</dbReference>
<dbReference type="PANTHER" id="PTHR47485:SF1">
    <property type="entry name" value="THYLAKOID LUMENAL 17.4 KDA PROTEIN, CHLOROPLASTIC"/>
    <property type="match status" value="1"/>
</dbReference>
<dbReference type="OrthoDB" id="1419611at2"/>
<sequence>MIEERLSELEAENEKLRAKLDKQESKKKQRRKLGWTFLKRSSGMILGAQLKKSIERFLDEMAQQQRVSRETISELLSSIIIRLTRVGFLLILTAVLPSILLIFQTYYLAKQNTLITGQSKMFQQQNTRLDQQTYLQEADRRGQTLLIMDNMLKEISNDVAGSSQNKIDDATAGRLIALSKMLKPYKYLENDSLIAHVTSPERGYLLISLLETGVNLNSTTRTRTNGKLIERLDFTYAELRNISLKGYDLLNIDLSYADLRNSNFNGTDFENANFSNTDLANTNLTYTSFNNANLESAKLQNAILDYANLQKANLKMADLRNASFLKSKILDTDLTNARVNRTFERDVIEQLNKEQSDWLFSTFEVVEIDDDNYQLLPIKN</sequence>
<protein>
    <submittedName>
        <fullName evidence="4">Pentapeptide repeat protein</fullName>
    </submittedName>
</protein>
<evidence type="ECO:0000256" key="3">
    <source>
        <dbReference type="SAM" id="Phobius"/>
    </source>
</evidence>
<reference evidence="4 5" key="1">
    <citation type="submission" date="2018-07" db="EMBL/GenBank/DDBJ databases">
        <title>Leeuwenhoekiella genomics.</title>
        <authorList>
            <person name="Tahon G."/>
            <person name="Willems A."/>
        </authorList>
    </citation>
    <scope>NUCLEOTIDE SEQUENCE [LARGE SCALE GENOMIC DNA]</scope>
    <source>
        <strain evidence="4 5">LMG 29608</strain>
    </source>
</reference>
<dbReference type="InterPro" id="IPR001646">
    <property type="entry name" value="5peptide_repeat"/>
</dbReference>
<dbReference type="Proteomes" id="UP000289859">
    <property type="component" value="Unassembled WGS sequence"/>
</dbReference>